<evidence type="ECO:0000256" key="1">
    <source>
        <dbReference type="ARBA" id="ARBA00004496"/>
    </source>
</evidence>
<evidence type="ECO:0000313" key="12">
    <source>
        <dbReference type="EMBL" id="EGL42396.1"/>
    </source>
</evidence>
<dbReference type="SUPFAM" id="SSF109604">
    <property type="entry name" value="HD-domain/PDEase-like"/>
    <property type="match status" value="1"/>
</dbReference>
<dbReference type="Pfam" id="PF02092">
    <property type="entry name" value="tRNA_synt_2f"/>
    <property type="match status" value="1"/>
</dbReference>
<dbReference type="NCBIfam" id="TIGR00211">
    <property type="entry name" value="glyS"/>
    <property type="match status" value="1"/>
</dbReference>
<dbReference type="InterPro" id="IPR008909">
    <property type="entry name" value="DALR_anticod-bd"/>
</dbReference>
<dbReference type="PROSITE" id="PS50861">
    <property type="entry name" value="AA_TRNA_LIGASE_II_GLYAB"/>
    <property type="match status" value="1"/>
</dbReference>
<comment type="catalytic activity">
    <reaction evidence="9 10">
        <text>tRNA(Gly) + glycine + ATP = glycyl-tRNA(Gly) + AMP + diphosphate</text>
        <dbReference type="Rhea" id="RHEA:16013"/>
        <dbReference type="Rhea" id="RHEA-COMP:9664"/>
        <dbReference type="Rhea" id="RHEA-COMP:9683"/>
        <dbReference type="ChEBI" id="CHEBI:30616"/>
        <dbReference type="ChEBI" id="CHEBI:33019"/>
        <dbReference type="ChEBI" id="CHEBI:57305"/>
        <dbReference type="ChEBI" id="CHEBI:78442"/>
        <dbReference type="ChEBI" id="CHEBI:78522"/>
        <dbReference type="ChEBI" id="CHEBI:456215"/>
        <dbReference type="EC" id="6.1.1.14"/>
    </reaction>
</comment>
<sequence length="684" mass="76315">MSKDILLEIGTEEVPAHAMPGILRQLREAAATALQEAHIPFDAVRTVGTPRRLALLVTAAAEMQDAVTTVHKGPSARIAYAADGTPTKAALGFARGLGLDVTALRVQDGYVFAEVTHTGEATKTLLPSLLPALIQHLSFPNSMRWGRETFRFIRPIRWLVALFGEEVIPFTLAGVTTGRRSRGHRFLGDGDFDIPSAQAYEATARDHFLMVDPKERETYIQHELCRELAAAGAKQTVDPVLLEEVVYLVEYPTVLCGSFDEAYLQLPEAVIITPMKDHQRYFPMYSAATGRLMNRFLTVRNGDARYLDTVRHGNERVLRARLDDAKFFFTEDRKQSLWAHVESLRHIVFQNGLGTLYDKALRLQKLTVYLNHSLQLGLEDAQLERACLLAKADLSTQMVMEFTELQGVMGKEYAKLDGESEAVAAALQEQYLPRYAGDDLPQTVMGSVLSVADKIDTLVGMFRLGKLPTGSQDPYALRRQTIGVLHILLQRQWDADMDTLLDAAAAGYAAADEAAGDVRKQLEAFIALRLKNIFQDRGHEASLIEGAMAGHPLNAMQGQRRVEALETARRLKQEDLLQAYTRVGNMVREDTPTQVTEALFTAAAERDLWAVCRQMEAALPKVYAAYDFEAALRILRTGMDAIRTFLDTVRVLDENPAIRENRLHLLARVYALIRPFGDIRKVKN</sequence>
<dbReference type="Pfam" id="PF05746">
    <property type="entry name" value="DALR_1"/>
    <property type="match status" value="1"/>
</dbReference>
<dbReference type="EMBL" id="AFIJ01000004">
    <property type="protein sequence ID" value="EGL42396.1"/>
    <property type="molecule type" value="Genomic_DNA"/>
</dbReference>
<dbReference type="PANTHER" id="PTHR30075:SF2">
    <property type="entry name" value="GLYCINE--TRNA LIGASE, CHLOROPLASTIC_MITOCHONDRIAL 2"/>
    <property type="match status" value="1"/>
</dbReference>
<protein>
    <recommendedName>
        <fullName evidence="10">Glycine--tRNA ligase beta subunit</fullName>
        <ecNumber evidence="10">6.1.1.14</ecNumber>
    </recommendedName>
    <alternativeName>
        <fullName evidence="10">Glycyl-tRNA synthetase beta subunit</fullName>
        <shortName evidence="10">GlyRS</shortName>
    </alternativeName>
</protein>
<keyword evidence="3 10" id="KW-0963">Cytoplasm</keyword>
<proteinExistence type="inferred from homology"/>
<evidence type="ECO:0000256" key="4">
    <source>
        <dbReference type="ARBA" id="ARBA00022598"/>
    </source>
</evidence>
<keyword evidence="5 10" id="KW-0547">Nucleotide-binding</keyword>
<keyword evidence="8 10" id="KW-0030">Aminoacyl-tRNA synthetase</keyword>
<feature type="domain" description="DALR anticodon binding" evidence="11">
    <location>
        <begin position="577"/>
        <end position="671"/>
    </location>
</feature>
<reference evidence="12 13" key="1">
    <citation type="submission" date="2011-04" db="EMBL/GenBank/DDBJ databases">
        <authorList>
            <person name="Harkins D.M."/>
            <person name="Madupu R."/>
            <person name="Durkin A.S."/>
            <person name="Torralba M."/>
            <person name="Methe B."/>
            <person name="Sutton G.G."/>
            <person name="Nelson K.E."/>
        </authorList>
    </citation>
    <scope>NUCLEOTIDE SEQUENCE [LARGE SCALE GENOMIC DNA]</scope>
    <source>
        <strain evidence="12 13">UPII 199-6</strain>
    </source>
</reference>
<dbReference type="InterPro" id="IPR006194">
    <property type="entry name" value="Gly-tRNA-synth_heterodimer"/>
</dbReference>
<keyword evidence="4 10" id="KW-0436">Ligase</keyword>
<keyword evidence="13" id="KW-1185">Reference proteome</keyword>
<gene>
    <name evidence="10 12" type="primary">glyS</name>
    <name evidence="12" type="ORF">HMPREF1039_0823</name>
</gene>
<accession>A0ABN0D459</accession>
<evidence type="ECO:0000256" key="6">
    <source>
        <dbReference type="ARBA" id="ARBA00022840"/>
    </source>
</evidence>
<comment type="caution">
    <text evidence="12">The sequence shown here is derived from an EMBL/GenBank/DDBJ whole genome shotgun (WGS) entry which is preliminary data.</text>
</comment>
<evidence type="ECO:0000313" key="13">
    <source>
        <dbReference type="Proteomes" id="UP000004018"/>
    </source>
</evidence>
<dbReference type="HAMAP" id="MF_00255">
    <property type="entry name" value="Gly_tRNA_synth_beta"/>
    <property type="match status" value="1"/>
</dbReference>
<dbReference type="EC" id="6.1.1.14" evidence="10"/>
<evidence type="ECO:0000259" key="11">
    <source>
        <dbReference type="Pfam" id="PF05746"/>
    </source>
</evidence>
<evidence type="ECO:0000256" key="2">
    <source>
        <dbReference type="ARBA" id="ARBA00008226"/>
    </source>
</evidence>
<evidence type="ECO:0000256" key="3">
    <source>
        <dbReference type="ARBA" id="ARBA00022490"/>
    </source>
</evidence>
<comment type="subunit">
    <text evidence="10">Tetramer of two alpha and two beta subunits.</text>
</comment>
<keyword evidence="6 10" id="KW-0067">ATP-binding</keyword>
<dbReference type="PANTHER" id="PTHR30075">
    <property type="entry name" value="GLYCYL-TRNA SYNTHETASE"/>
    <property type="match status" value="1"/>
</dbReference>
<name>A0ABN0D459_9FIRM</name>
<evidence type="ECO:0000256" key="7">
    <source>
        <dbReference type="ARBA" id="ARBA00022917"/>
    </source>
</evidence>
<dbReference type="InterPro" id="IPR015944">
    <property type="entry name" value="Gly-tRNA-synth_bsu"/>
</dbReference>
<keyword evidence="7 10" id="KW-0648">Protein biosynthesis</keyword>
<evidence type="ECO:0000256" key="9">
    <source>
        <dbReference type="ARBA" id="ARBA00047937"/>
    </source>
</evidence>
<dbReference type="GO" id="GO:0004820">
    <property type="term" value="F:glycine-tRNA ligase activity"/>
    <property type="evidence" value="ECO:0007669"/>
    <property type="project" value="UniProtKB-EC"/>
</dbReference>
<comment type="similarity">
    <text evidence="2 10">Belongs to the class-II aminoacyl-tRNA synthetase family.</text>
</comment>
<evidence type="ECO:0000256" key="5">
    <source>
        <dbReference type="ARBA" id="ARBA00022741"/>
    </source>
</evidence>
<comment type="subcellular location">
    <subcellularLocation>
        <location evidence="1 10">Cytoplasm</location>
    </subcellularLocation>
</comment>
<dbReference type="Proteomes" id="UP000004018">
    <property type="component" value="Unassembled WGS sequence"/>
</dbReference>
<dbReference type="PRINTS" id="PR01045">
    <property type="entry name" value="TRNASYNTHGB"/>
</dbReference>
<organism evidence="12 13">
    <name type="scientific">Megasphaera lornae</name>
    <dbReference type="NCBI Taxonomy" id="1000568"/>
    <lineage>
        <taxon>Bacteria</taxon>
        <taxon>Bacillati</taxon>
        <taxon>Bacillota</taxon>
        <taxon>Negativicutes</taxon>
        <taxon>Veillonellales</taxon>
        <taxon>Veillonellaceae</taxon>
        <taxon>Megasphaera</taxon>
    </lineage>
</organism>
<dbReference type="RefSeq" id="WP_007390403.1">
    <property type="nucleotide sequence ID" value="NZ_AFIJ01000004.1"/>
</dbReference>
<evidence type="ECO:0000256" key="10">
    <source>
        <dbReference type="HAMAP-Rule" id="MF_00255"/>
    </source>
</evidence>
<evidence type="ECO:0000256" key="8">
    <source>
        <dbReference type="ARBA" id="ARBA00023146"/>
    </source>
</evidence>